<evidence type="ECO:0000313" key="3">
    <source>
        <dbReference type="EMBL" id="EAV40958.1"/>
    </source>
</evidence>
<name>A0P1N2_ROSAI</name>
<dbReference type="RefSeq" id="WP_006939127.1">
    <property type="nucleotide sequence ID" value="NZ_AAUW01000024.1"/>
</dbReference>
<dbReference type="EMBL" id="AAUW01000024">
    <property type="protein sequence ID" value="EAV40958.1"/>
    <property type="molecule type" value="Genomic_DNA"/>
</dbReference>
<feature type="transmembrane region" description="Helical" evidence="2">
    <location>
        <begin position="45"/>
        <end position="63"/>
    </location>
</feature>
<feature type="compositionally biased region" description="Basic and acidic residues" evidence="1">
    <location>
        <begin position="151"/>
        <end position="174"/>
    </location>
</feature>
<protein>
    <recommendedName>
        <fullName evidence="5">[NiFe] hydrogenase assembly HybE family chaperone</fullName>
    </recommendedName>
</protein>
<proteinExistence type="predicted"/>
<dbReference type="AlphaFoldDB" id="A0P1N2"/>
<dbReference type="Proteomes" id="UP000004848">
    <property type="component" value="Unassembled WGS sequence"/>
</dbReference>
<dbReference type="OrthoDB" id="9808980at2"/>
<keyword evidence="2" id="KW-0812">Transmembrane</keyword>
<sequence>MSNATAITDRLETCFRQVHAERMSGIPILNEKLGVRAVGIVPWNGFWFGALITPWFMNLVLIAQEPDQNIIRSGEKRLFVFPAGRFEFIRGHEDHLGAFWMCSLFSPVFEFEDMETAEATAIAALAGLMEGAQEDEDRDMQRIWQGELPEPGDRSGEDRAAEPGEAAKAEEDGRAPVAAELNRRSVLTGQFRETPQ</sequence>
<dbReference type="InterPro" id="IPR038530">
    <property type="entry name" value="NiFe-hyd_HybE_sf"/>
</dbReference>
<feature type="region of interest" description="Disordered" evidence="1">
    <location>
        <begin position="136"/>
        <end position="196"/>
    </location>
</feature>
<dbReference type="GeneID" id="68849352"/>
<reference evidence="3 4" key="1">
    <citation type="submission" date="2006-05" db="EMBL/GenBank/DDBJ databases">
        <authorList>
            <person name="King G."/>
            <person name="Ferriera S."/>
            <person name="Johnson J."/>
            <person name="Kravitz S."/>
            <person name="Beeson K."/>
            <person name="Sutton G."/>
            <person name="Rogers Y.-H."/>
            <person name="Friedman R."/>
            <person name="Frazier M."/>
            <person name="Venter J.C."/>
        </authorList>
    </citation>
    <scope>NUCLEOTIDE SEQUENCE [LARGE SCALE GENOMIC DNA]</scope>
    <source>
        <strain evidence="4">ATCC 25650 / DSM 13394 / JCM 20685 / NBRC 16684 / NCIMB 2208 / IAM 12614 / B1</strain>
    </source>
</reference>
<evidence type="ECO:0000256" key="1">
    <source>
        <dbReference type="SAM" id="MobiDB-lite"/>
    </source>
</evidence>
<dbReference type="Pfam" id="PF11939">
    <property type="entry name" value="NiFe-hyd_HybE"/>
    <property type="match status" value="1"/>
</dbReference>
<dbReference type="eggNOG" id="COG1773">
    <property type="taxonomic scope" value="Bacteria"/>
</dbReference>
<comment type="caution">
    <text evidence="3">The sequence shown here is derived from an EMBL/GenBank/DDBJ whole genome shotgun (WGS) entry which is preliminary data.</text>
</comment>
<keyword evidence="2" id="KW-0472">Membrane</keyword>
<dbReference type="InterPro" id="IPR023994">
    <property type="entry name" value="NiFe-hyd_HybE"/>
</dbReference>
<evidence type="ECO:0000256" key="2">
    <source>
        <dbReference type="SAM" id="Phobius"/>
    </source>
</evidence>
<gene>
    <name evidence="3" type="ORF">SIAM614_29551</name>
</gene>
<dbReference type="Gene3D" id="3.30.1460.40">
    <property type="entry name" value="[NiFe]-hydrogenase assembly chaperone, HybE"/>
    <property type="match status" value="1"/>
</dbReference>
<keyword evidence="2" id="KW-1133">Transmembrane helix</keyword>
<feature type="compositionally biased region" description="Polar residues" evidence="1">
    <location>
        <begin position="185"/>
        <end position="196"/>
    </location>
</feature>
<dbReference type="NCBIfam" id="TIGR03993">
    <property type="entry name" value="hydrog_HybE"/>
    <property type="match status" value="1"/>
</dbReference>
<accession>A0P1N2</accession>
<evidence type="ECO:0000313" key="4">
    <source>
        <dbReference type="Proteomes" id="UP000004848"/>
    </source>
</evidence>
<organism evidence="3 4">
    <name type="scientific">Roseibium aggregatum (strain ATCC 25650 / DSM 13394 / JCM 20685 / NBRC 16684 / NCIMB 2208 / IAM 12614 / B1)</name>
    <name type="common">Stappia aggregata</name>
    <dbReference type="NCBI Taxonomy" id="384765"/>
    <lineage>
        <taxon>Bacteria</taxon>
        <taxon>Pseudomonadati</taxon>
        <taxon>Pseudomonadota</taxon>
        <taxon>Alphaproteobacteria</taxon>
        <taxon>Hyphomicrobiales</taxon>
        <taxon>Stappiaceae</taxon>
        <taxon>Roseibium</taxon>
    </lineage>
</organism>
<evidence type="ECO:0008006" key="5">
    <source>
        <dbReference type="Google" id="ProtNLM"/>
    </source>
</evidence>